<sequence length="126" mass="13591">MEGADIALISCGISIKHHLHPIFHLIGSLVGERDGKYLIGRYAKLLDCIGDLGGDDPCLAAASPCKDQKRLGVLKHCFLLLLVELAYQMVDISHAALLGAEPPQSRVPSLPGCRSERLVQPSDRVP</sequence>
<proteinExistence type="predicted"/>
<accession>A0A644YUR1</accession>
<reference evidence="2" key="1">
    <citation type="submission" date="2019-08" db="EMBL/GenBank/DDBJ databases">
        <authorList>
            <person name="Kucharzyk K."/>
            <person name="Murdoch R.W."/>
            <person name="Higgins S."/>
            <person name="Loffler F."/>
        </authorList>
    </citation>
    <scope>NUCLEOTIDE SEQUENCE</scope>
</reference>
<dbReference type="AlphaFoldDB" id="A0A644YUR1"/>
<feature type="region of interest" description="Disordered" evidence="1">
    <location>
        <begin position="101"/>
        <end position="126"/>
    </location>
</feature>
<protein>
    <submittedName>
        <fullName evidence="2">Uncharacterized protein</fullName>
    </submittedName>
</protein>
<evidence type="ECO:0000256" key="1">
    <source>
        <dbReference type="SAM" id="MobiDB-lite"/>
    </source>
</evidence>
<gene>
    <name evidence="2" type="ORF">SDC9_78615</name>
</gene>
<organism evidence="2">
    <name type="scientific">bioreactor metagenome</name>
    <dbReference type="NCBI Taxonomy" id="1076179"/>
    <lineage>
        <taxon>unclassified sequences</taxon>
        <taxon>metagenomes</taxon>
        <taxon>ecological metagenomes</taxon>
    </lineage>
</organism>
<name>A0A644YUR1_9ZZZZ</name>
<evidence type="ECO:0000313" key="2">
    <source>
        <dbReference type="EMBL" id="MPM32057.1"/>
    </source>
</evidence>
<dbReference type="EMBL" id="VSSQ01006253">
    <property type="protein sequence ID" value="MPM32057.1"/>
    <property type="molecule type" value="Genomic_DNA"/>
</dbReference>
<comment type="caution">
    <text evidence="2">The sequence shown here is derived from an EMBL/GenBank/DDBJ whole genome shotgun (WGS) entry which is preliminary data.</text>
</comment>